<name>A0ABP6H130_9ACTN</name>
<evidence type="ECO:0000259" key="6">
    <source>
        <dbReference type="PROSITE" id="PS50893"/>
    </source>
</evidence>
<dbReference type="PANTHER" id="PTHR42711:SF19">
    <property type="entry name" value="DOXORUBICIN RESISTANCE ATP-BINDING PROTEIN DRRA"/>
    <property type="match status" value="1"/>
</dbReference>
<gene>
    <name evidence="7" type="ORF">GCM10010439_59090</name>
</gene>
<reference evidence="8" key="1">
    <citation type="journal article" date="2019" name="Int. J. Syst. Evol. Microbiol.">
        <title>The Global Catalogue of Microorganisms (GCM) 10K type strain sequencing project: providing services to taxonomists for standard genome sequencing and annotation.</title>
        <authorList>
            <consortium name="The Broad Institute Genomics Platform"/>
            <consortium name="The Broad Institute Genome Sequencing Center for Infectious Disease"/>
            <person name="Wu L."/>
            <person name="Ma J."/>
        </authorList>
    </citation>
    <scope>NUCLEOTIDE SEQUENCE [LARGE SCALE GENOMIC DNA]</scope>
    <source>
        <strain evidence="8">JCM 8201</strain>
    </source>
</reference>
<evidence type="ECO:0000256" key="3">
    <source>
        <dbReference type="ARBA" id="ARBA00022741"/>
    </source>
</evidence>
<evidence type="ECO:0000313" key="7">
    <source>
        <dbReference type="EMBL" id="GAA2735112.1"/>
    </source>
</evidence>
<dbReference type="PROSITE" id="PS50893">
    <property type="entry name" value="ABC_TRANSPORTER_2"/>
    <property type="match status" value="1"/>
</dbReference>
<evidence type="ECO:0000256" key="5">
    <source>
        <dbReference type="ARBA" id="ARBA00023251"/>
    </source>
</evidence>
<sequence>MLEIVSTLRTPTSGTVVVEGHDVVTDVRAARRLIGLAPQSNALDPLATPVEVLEFQGAVLGLGRRAARRRSDELVELFGLGERQDTRIAKLSGGTRRKVDLAVALVGEPSLIVLDEPTTGLDPLARIEFWAELERLSAEDGPRTLLISTQDLHEAEVLATDIVVLREGGVVAHDSPEALKNRVGARTLTLTLDTSEATHDLVEATRAGFVPEPGRPATVRLALPGDPAVLRAALDDIGAVAASVEELRLTDPSLDDVFAVLTAPTTRLKKEPA</sequence>
<feature type="domain" description="ABC transporter" evidence="6">
    <location>
        <begin position="2"/>
        <end position="192"/>
    </location>
</feature>
<dbReference type="SUPFAM" id="SSF52540">
    <property type="entry name" value="P-loop containing nucleoside triphosphate hydrolases"/>
    <property type="match status" value="1"/>
</dbReference>
<dbReference type="GO" id="GO:0005524">
    <property type="term" value="F:ATP binding"/>
    <property type="evidence" value="ECO:0007669"/>
    <property type="project" value="UniProtKB-KW"/>
</dbReference>
<dbReference type="Pfam" id="PF00005">
    <property type="entry name" value="ABC_tran"/>
    <property type="match status" value="1"/>
</dbReference>
<proteinExistence type="predicted"/>
<evidence type="ECO:0000313" key="8">
    <source>
        <dbReference type="Proteomes" id="UP001501842"/>
    </source>
</evidence>
<keyword evidence="8" id="KW-1185">Reference proteome</keyword>
<protein>
    <submittedName>
        <fullName evidence="7">ATP-binding cassette domain-containing protein</fullName>
    </submittedName>
</protein>
<keyword evidence="4 7" id="KW-0067">ATP-binding</keyword>
<dbReference type="InterPro" id="IPR003439">
    <property type="entry name" value="ABC_transporter-like_ATP-bd"/>
</dbReference>
<comment type="caution">
    <text evidence="7">The sequence shown here is derived from an EMBL/GenBank/DDBJ whole genome shotgun (WGS) entry which is preliminary data.</text>
</comment>
<evidence type="ECO:0000256" key="4">
    <source>
        <dbReference type="ARBA" id="ARBA00022840"/>
    </source>
</evidence>
<dbReference type="EMBL" id="BAAATZ010000029">
    <property type="protein sequence ID" value="GAA2735112.1"/>
    <property type="molecule type" value="Genomic_DNA"/>
</dbReference>
<keyword evidence="2" id="KW-0813">Transport</keyword>
<dbReference type="PANTHER" id="PTHR42711">
    <property type="entry name" value="ABC TRANSPORTER ATP-BINDING PROTEIN"/>
    <property type="match status" value="1"/>
</dbReference>
<comment type="subcellular location">
    <subcellularLocation>
        <location evidence="1">Cell membrane</location>
        <topology evidence="1">Peripheral membrane protein</topology>
    </subcellularLocation>
</comment>
<dbReference type="InterPro" id="IPR027417">
    <property type="entry name" value="P-loop_NTPase"/>
</dbReference>
<dbReference type="Gene3D" id="3.40.50.300">
    <property type="entry name" value="P-loop containing nucleotide triphosphate hydrolases"/>
    <property type="match status" value="1"/>
</dbReference>
<dbReference type="InterPro" id="IPR050763">
    <property type="entry name" value="ABC_transporter_ATP-binding"/>
</dbReference>
<accession>A0ABP6H130</accession>
<organism evidence="7 8">
    <name type="scientific">Actinocorallia aurantiaca</name>
    <dbReference type="NCBI Taxonomy" id="46204"/>
    <lineage>
        <taxon>Bacteria</taxon>
        <taxon>Bacillati</taxon>
        <taxon>Actinomycetota</taxon>
        <taxon>Actinomycetes</taxon>
        <taxon>Streptosporangiales</taxon>
        <taxon>Thermomonosporaceae</taxon>
        <taxon>Actinocorallia</taxon>
    </lineage>
</organism>
<dbReference type="Proteomes" id="UP001501842">
    <property type="component" value="Unassembled WGS sequence"/>
</dbReference>
<keyword evidence="5" id="KW-0046">Antibiotic resistance</keyword>
<evidence type="ECO:0000256" key="2">
    <source>
        <dbReference type="ARBA" id="ARBA00022448"/>
    </source>
</evidence>
<keyword evidence="3" id="KW-0547">Nucleotide-binding</keyword>
<evidence type="ECO:0000256" key="1">
    <source>
        <dbReference type="ARBA" id="ARBA00004202"/>
    </source>
</evidence>